<dbReference type="AlphaFoldDB" id="A0A940XL48"/>
<evidence type="ECO:0000313" key="1">
    <source>
        <dbReference type="EMBL" id="MBQ0830415.1"/>
    </source>
</evidence>
<name>A0A940XL48_9ACTN</name>
<accession>A0A940XL48</accession>
<comment type="caution">
    <text evidence="1">The sequence shown here is derived from an EMBL/GenBank/DDBJ whole genome shotgun (WGS) entry which is preliminary data.</text>
</comment>
<proteinExistence type="predicted"/>
<protein>
    <submittedName>
        <fullName evidence="1">DNA polymerase beta domain-containing protein</fullName>
    </submittedName>
</protein>
<dbReference type="Proteomes" id="UP000677875">
    <property type="component" value="Unassembled WGS sequence"/>
</dbReference>
<sequence length="129" mass="13412">MPVAELAVNEVPRGTLPRPAYPDALRATAPERRHGMATATLAHAKAGHAPRGAVTQVAGALVLAAAQTAHAVLAARGEWVTKEKGLLARAGLADAVDALTTGLTSDPEILIRTPTEAERLTHFPARDMS</sequence>
<gene>
    <name evidence="1" type="ORF">J5Y05_28600</name>
</gene>
<reference evidence="1" key="1">
    <citation type="submission" date="2021-04" db="EMBL/GenBank/DDBJ databases">
        <title>Genome seq and assembly of Streptomyces sp. RG38.</title>
        <authorList>
            <person name="Chhetri G."/>
        </authorList>
    </citation>
    <scope>NUCLEOTIDE SEQUENCE</scope>
    <source>
        <strain evidence="1">RG38</strain>
    </source>
</reference>
<organism evidence="1 2">
    <name type="scientific">Streptomyces tagetis</name>
    <dbReference type="NCBI Taxonomy" id="2820809"/>
    <lineage>
        <taxon>Bacteria</taxon>
        <taxon>Bacillati</taxon>
        <taxon>Actinomycetota</taxon>
        <taxon>Actinomycetes</taxon>
        <taxon>Kitasatosporales</taxon>
        <taxon>Streptomycetaceae</taxon>
        <taxon>Streptomyces</taxon>
    </lineage>
</organism>
<dbReference type="EMBL" id="JAGPNL010000010">
    <property type="protein sequence ID" value="MBQ0830415.1"/>
    <property type="molecule type" value="Genomic_DNA"/>
</dbReference>
<evidence type="ECO:0000313" key="2">
    <source>
        <dbReference type="Proteomes" id="UP000677875"/>
    </source>
</evidence>
<keyword evidence="2" id="KW-1185">Reference proteome</keyword>